<evidence type="ECO:0000313" key="8">
    <source>
        <dbReference type="WBParaSite" id="Minc3s00043g02384"/>
    </source>
</evidence>
<dbReference type="GO" id="GO:0005737">
    <property type="term" value="C:cytoplasm"/>
    <property type="evidence" value="ECO:0007669"/>
    <property type="project" value="TreeGrafter"/>
</dbReference>
<dbReference type="InterPro" id="IPR001452">
    <property type="entry name" value="SH3_domain"/>
</dbReference>
<dbReference type="SUPFAM" id="SSF50044">
    <property type="entry name" value="SH3-domain"/>
    <property type="match status" value="1"/>
</dbReference>
<dbReference type="PROSITE" id="PS50010">
    <property type="entry name" value="DH_2"/>
    <property type="match status" value="1"/>
</dbReference>
<feature type="compositionally biased region" description="Polar residues" evidence="4">
    <location>
        <begin position="162"/>
        <end position="172"/>
    </location>
</feature>
<feature type="compositionally biased region" description="Basic and acidic residues" evidence="4">
    <location>
        <begin position="78"/>
        <end position="88"/>
    </location>
</feature>
<dbReference type="InterPro" id="IPR035899">
    <property type="entry name" value="DBL_dom_sf"/>
</dbReference>
<dbReference type="Gene3D" id="1.20.900.10">
    <property type="entry name" value="Dbl homology (DH) domain"/>
    <property type="match status" value="1"/>
</dbReference>
<dbReference type="Gene3D" id="2.30.29.30">
    <property type="entry name" value="Pleckstrin-homology domain (PH domain)/Phosphotyrosine-binding domain (PTB)"/>
    <property type="match status" value="1"/>
</dbReference>
<dbReference type="WBParaSite" id="Minc3s00043g02384">
    <property type="protein sequence ID" value="Minc3s00043g02384"/>
    <property type="gene ID" value="Minc3s00043g02384"/>
</dbReference>
<evidence type="ECO:0000256" key="4">
    <source>
        <dbReference type="SAM" id="MobiDB-lite"/>
    </source>
</evidence>
<dbReference type="GO" id="GO:0005085">
    <property type="term" value="F:guanyl-nucleotide exchange factor activity"/>
    <property type="evidence" value="ECO:0007669"/>
    <property type="project" value="UniProtKB-KW"/>
</dbReference>
<evidence type="ECO:0000313" key="7">
    <source>
        <dbReference type="Proteomes" id="UP000887563"/>
    </source>
</evidence>
<name>A0A914KNX3_MELIC</name>
<dbReference type="InterPro" id="IPR000219">
    <property type="entry name" value="DH_dom"/>
</dbReference>
<dbReference type="InterPro" id="IPR036028">
    <property type="entry name" value="SH3-like_dom_sf"/>
</dbReference>
<dbReference type="Pfam" id="PF00621">
    <property type="entry name" value="RhoGEF"/>
    <property type="match status" value="1"/>
</dbReference>
<dbReference type="AlphaFoldDB" id="A0A914KNX3"/>
<organism evidence="7 8">
    <name type="scientific">Meloidogyne incognita</name>
    <name type="common">Southern root-knot nematode worm</name>
    <name type="synonym">Oxyuris incognita</name>
    <dbReference type="NCBI Taxonomy" id="6306"/>
    <lineage>
        <taxon>Eukaryota</taxon>
        <taxon>Metazoa</taxon>
        <taxon>Ecdysozoa</taxon>
        <taxon>Nematoda</taxon>
        <taxon>Chromadorea</taxon>
        <taxon>Rhabditida</taxon>
        <taxon>Tylenchina</taxon>
        <taxon>Tylenchomorpha</taxon>
        <taxon>Tylenchoidea</taxon>
        <taxon>Meloidogynidae</taxon>
        <taxon>Meloidogyninae</taxon>
        <taxon>Meloidogyne</taxon>
        <taxon>Meloidogyne incognita group</taxon>
    </lineage>
</organism>
<feature type="compositionally biased region" description="Basic and acidic residues" evidence="4">
    <location>
        <begin position="1"/>
        <end position="43"/>
    </location>
</feature>
<evidence type="ECO:0000256" key="2">
    <source>
        <dbReference type="ARBA" id="ARBA00022658"/>
    </source>
</evidence>
<feature type="compositionally biased region" description="Low complexity" evidence="4">
    <location>
        <begin position="139"/>
        <end position="153"/>
    </location>
</feature>
<evidence type="ECO:0000256" key="1">
    <source>
        <dbReference type="ARBA" id="ARBA00022443"/>
    </source>
</evidence>
<evidence type="ECO:0000259" key="5">
    <source>
        <dbReference type="PROSITE" id="PS50002"/>
    </source>
</evidence>
<feature type="compositionally biased region" description="Basic residues" evidence="4">
    <location>
        <begin position="127"/>
        <end position="138"/>
    </location>
</feature>
<dbReference type="InterPro" id="IPR011993">
    <property type="entry name" value="PH-like_dom_sf"/>
</dbReference>
<protein>
    <submittedName>
        <fullName evidence="8">Uncharacterized protein</fullName>
    </submittedName>
</protein>
<dbReference type="InterPro" id="IPR051336">
    <property type="entry name" value="RhoGEF_Guanine_NuclExch_SF"/>
</dbReference>
<accession>A0A914KNX3</accession>
<keyword evidence="7" id="KW-1185">Reference proteome</keyword>
<feature type="compositionally biased region" description="Low complexity" evidence="4">
    <location>
        <begin position="58"/>
        <end position="77"/>
    </location>
</feature>
<dbReference type="PANTHER" id="PTHR22826:SF211">
    <property type="entry name" value="LD43457P"/>
    <property type="match status" value="1"/>
</dbReference>
<dbReference type="Proteomes" id="UP000887563">
    <property type="component" value="Unplaced"/>
</dbReference>
<sequence>MDKISRKQRQIERKPILEIGPRRDLEQKARLLRRFGAEEEKYKSSPHIRPVTKTTLKTSTNGISSSENSTSSRSKTSSKTDESLKKTENGSSASSKTEESLKKTEEDTATSKPKNTEEDKASETTKPKTKIIKKKIVKKPATTTASNGTTTPNKIQEKSELTKSTTSNLKQSDNNDNKLENVPRTYQIVITLSDYMGDEEEGDEDEPFGLDEGQCVEVLDNANPDAWLVRTKTKPPSIGFVPGSYFTSPTKYYALQREACSVAKLLKTEEEFIEELKLALDYYGKGLSEDYGSSESSEIPQAVKERSKELLVSNLESLHDFHSNQLLNSIKESSDDPAIFAKNFNSLSKDFEEIHLTFLRELDNALRLCQHVDNINKFLEEIRSKQTNLKPYADYLQLIPTRMRYYEDFFKELINKNQNFTEEMKASLNFIQLLEQRAKEPDYTTKIVGYSGDIGRVYRNELFQVWEDGENNKDCGDKYVILLNNTMIITDKEEANGEISFKHYASVKLSEYSPVRQHSTEASTLVVAPTDFNKNLPTYLLRIRQDNAEESEIVRRVWINDICSMHRAFGG</sequence>
<feature type="domain" description="SH3" evidence="5">
    <location>
        <begin position="184"/>
        <end position="251"/>
    </location>
</feature>
<dbReference type="SUPFAM" id="SSF48065">
    <property type="entry name" value="DBL homology domain (DH-domain)"/>
    <property type="match status" value="1"/>
</dbReference>
<feature type="region of interest" description="Disordered" evidence="4">
    <location>
        <begin position="1"/>
        <end position="181"/>
    </location>
</feature>
<feature type="domain" description="DH" evidence="6">
    <location>
        <begin position="257"/>
        <end position="441"/>
    </location>
</feature>
<proteinExistence type="predicted"/>
<evidence type="ECO:0000259" key="6">
    <source>
        <dbReference type="PROSITE" id="PS50010"/>
    </source>
</evidence>
<feature type="compositionally biased region" description="Basic and acidic residues" evidence="4">
    <location>
        <begin position="96"/>
        <end position="106"/>
    </location>
</feature>
<reference evidence="8" key="1">
    <citation type="submission" date="2022-11" db="UniProtKB">
        <authorList>
            <consortium name="WormBaseParasite"/>
        </authorList>
    </citation>
    <scope>IDENTIFICATION</scope>
</reference>
<keyword evidence="1 3" id="KW-0728">SH3 domain</keyword>
<dbReference type="PROSITE" id="PS50002">
    <property type="entry name" value="SH3"/>
    <property type="match status" value="1"/>
</dbReference>
<evidence type="ECO:0000256" key="3">
    <source>
        <dbReference type="PROSITE-ProRule" id="PRU00192"/>
    </source>
</evidence>
<dbReference type="Gene3D" id="2.30.30.40">
    <property type="entry name" value="SH3 Domains"/>
    <property type="match status" value="1"/>
</dbReference>
<feature type="compositionally biased region" description="Basic and acidic residues" evidence="4">
    <location>
        <begin position="114"/>
        <end position="126"/>
    </location>
</feature>
<dbReference type="PANTHER" id="PTHR22826">
    <property type="entry name" value="RHO GUANINE EXCHANGE FACTOR-RELATED"/>
    <property type="match status" value="1"/>
</dbReference>
<keyword evidence="2" id="KW-0344">Guanine-nucleotide releasing factor</keyword>